<dbReference type="InterPro" id="IPR003331">
    <property type="entry name" value="UDP_GlcNAc_Epimerase_2_dom"/>
</dbReference>
<keyword evidence="2" id="KW-0326">Glycosidase</keyword>
<proteinExistence type="predicted"/>
<keyword evidence="2" id="KW-0378">Hydrolase</keyword>
<gene>
    <name evidence="2" type="primary">neuC</name>
    <name evidence="2" type="ORF">KP001_19670</name>
</gene>
<dbReference type="CDD" id="cd03786">
    <property type="entry name" value="GTB_UDP-GlcNAc_2-Epimerase"/>
    <property type="match status" value="1"/>
</dbReference>
<organism evidence="2 3">
    <name type="scientific">Geomonas subterranea</name>
    <dbReference type="NCBI Taxonomy" id="2847989"/>
    <lineage>
        <taxon>Bacteria</taxon>
        <taxon>Pseudomonadati</taxon>
        <taxon>Thermodesulfobacteriota</taxon>
        <taxon>Desulfuromonadia</taxon>
        <taxon>Geobacterales</taxon>
        <taxon>Geobacteraceae</taxon>
        <taxon>Geomonas</taxon>
    </lineage>
</organism>
<dbReference type="EMBL" id="CP077683">
    <property type="protein sequence ID" value="QXE90591.1"/>
    <property type="molecule type" value="Genomic_DNA"/>
</dbReference>
<keyword evidence="3" id="KW-1185">Reference proteome</keyword>
<dbReference type="Pfam" id="PF02350">
    <property type="entry name" value="Epimerase_2"/>
    <property type="match status" value="1"/>
</dbReference>
<dbReference type="EC" id="3.2.1.183" evidence="2"/>
<feature type="domain" description="UDP-N-acetylglucosamine 2-epimerase" evidence="1">
    <location>
        <begin position="26"/>
        <end position="367"/>
    </location>
</feature>
<dbReference type="InterPro" id="IPR029767">
    <property type="entry name" value="WecB-like"/>
</dbReference>
<dbReference type="PANTHER" id="PTHR43174">
    <property type="entry name" value="UDP-N-ACETYLGLUCOSAMINE 2-EPIMERASE"/>
    <property type="match status" value="1"/>
</dbReference>
<reference evidence="2 3" key="1">
    <citation type="submission" date="2021-06" db="EMBL/GenBank/DDBJ databases">
        <title>Gemonas diversity in paddy soil.</title>
        <authorList>
            <person name="Liu G."/>
        </authorList>
    </citation>
    <scope>NUCLEOTIDE SEQUENCE [LARGE SCALE GENOMIC DNA]</scope>
    <source>
        <strain evidence="2 3">RG2</strain>
    </source>
</reference>
<sequence>MAKRRVCVATGSRAEYGLLSTVMRGIQQDEDLDLQVVATGMHLSPEFGLTWRVIESDGFRIDAKVEMLLSSDSPVGIAKSIGLGTMGCAEAFDRLKPDILLLLGDRFEILAAAQAALVARIPIAHIAGGDTTEGAFDEAIRHSVTKMAHLHFVTNEAAAKRVRQLGEDPAHIHIVGSPGIDQIKSLRLLSRPELAQELGFDFKEKNLLVTFHPVTLEQIPARQQFQELLDALDQLGSGTGVIFTKPNADTDGRDIIAMTDAYVASRPHTRAYTSLGQLRYLSAMAQVDAVVGNSSSGLYEAPSFGKPTVNIGDRQKGRLQAPSVINCDAYAGEILAAIGEAFQRDCSGTANPYGDGHSAERIVAYLKQVKDPKALLKKHFHEVTP</sequence>
<dbReference type="PANTHER" id="PTHR43174:SF3">
    <property type="entry name" value="UDP-N-ACETYLGLUCOSAMINE 2-EPIMERASE"/>
    <property type="match status" value="1"/>
</dbReference>
<evidence type="ECO:0000313" key="3">
    <source>
        <dbReference type="Proteomes" id="UP000683559"/>
    </source>
</evidence>
<dbReference type="Proteomes" id="UP000683559">
    <property type="component" value="Chromosome"/>
</dbReference>
<evidence type="ECO:0000313" key="2">
    <source>
        <dbReference type="EMBL" id="QXE90591.1"/>
    </source>
</evidence>
<protein>
    <submittedName>
        <fullName evidence="2">UDP-N-acetylglucosamine 2-epimerase (Hydrolyzing)</fullName>
        <ecNumber evidence="2">3.2.1.183</ecNumber>
    </submittedName>
</protein>
<evidence type="ECO:0000259" key="1">
    <source>
        <dbReference type="Pfam" id="PF02350"/>
    </source>
</evidence>
<name>A0ABX8LEX1_9BACT</name>
<dbReference type="InterPro" id="IPR020004">
    <property type="entry name" value="UDP-GlcNAc_Epase"/>
</dbReference>
<dbReference type="NCBIfam" id="TIGR03568">
    <property type="entry name" value="NeuC_NnaA"/>
    <property type="match status" value="1"/>
</dbReference>
<dbReference type="RefSeq" id="WP_217287219.1">
    <property type="nucleotide sequence ID" value="NZ_CP077683.1"/>
</dbReference>
<dbReference type="GO" id="GO:0016798">
    <property type="term" value="F:hydrolase activity, acting on glycosyl bonds"/>
    <property type="evidence" value="ECO:0007669"/>
    <property type="project" value="UniProtKB-KW"/>
</dbReference>
<accession>A0ABX8LEX1</accession>